<protein>
    <submittedName>
        <fullName evidence="3">Acetyltransferase (GNAT) domain-containing protein</fullName>
    </submittedName>
</protein>
<keyword evidence="4" id="KW-1185">Reference proteome</keyword>
<dbReference type="InterPro" id="IPR050769">
    <property type="entry name" value="NAT_camello-type"/>
</dbReference>
<dbReference type="InterPro" id="IPR016181">
    <property type="entry name" value="Acyl_CoA_acyltransferase"/>
</dbReference>
<dbReference type="PANTHER" id="PTHR13947:SF37">
    <property type="entry name" value="LD18367P"/>
    <property type="match status" value="1"/>
</dbReference>
<dbReference type="Gene3D" id="3.40.630.30">
    <property type="match status" value="1"/>
</dbReference>
<reference evidence="4" key="1">
    <citation type="submission" date="2016-10" db="EMBL/GenBank/DDBJ databases">
        <authorList>
            <person name="Varghese N."/>
            <person name="Submissions S."/>
        </authorList>
    </citation>
    <scope>NUCLEOTIDE SEQUENCE [LARGE SCALE GENOMIC DNA]</scope>
    <source>
        <strain evidence="4">DSM 22251</strain>
    </source>
</reference>
<evidence type="ECO:0000313" key="4">
    <source>
        <dbReference type="Proteomes" id="UP000242560"/>
    </source>
</evidence>
<dbReference type="PANTHER" id="PTHR13947">
    <property type="entry name" value="GNAT FAMILY N-ACETYLTRANSFERASE"/>
    <property type="match status" value="1"/>
</dbReference>
<evidence type="ECO:0000313" key="3">
    <source>
        <dbReference type="EMBL" id="SFI67748.1"/>
    </source>
</evidence>
<dbReference type="AlphaFoldDB" id="A0A1I3K609"/>
<dbReference type="RefSeq" id="WP_089818499.1">
    <property type="nucleotide sequence ID" value="NZ_FORQ01000001.1"/>
</dbReference>
<dbReference type="Pfam" id="PF00583">
    <property type="entry name" value="Acetyltransf_1"/>
    <property type="match status" value="1"/>
</dbReference>
<sequence>MDIEIIDFEPQYRDDFKNLNVEWLQKYFVVEDFDEHQLSNPETEIIAKGGKIFLAKAGDKIVGTAALLKEHDGYELAKMAVTENFQGQGIGKILMEHSLREAKKLGLEKLILLSNRSLKPALAMYEKFGFVEVPLDKETPYERANIKMELKINY</sequence>
<dbReference type="Proteomes" id="UP000242560">
    <property type="component" value="Unassembled WGS sequence"/>
</dbReference>
<name>A0A1I3K609_9FLAO</name>
<evidence type="ECO:0000256" key="1">
    <source>
        <dbReference type="ARBA" id="ARBA00022679"/>
    </source>
</evidence>
<organism evidence="3 4">
    <name type="scientific">Kaistella treverensis</name>
    <dbReference type="NCBI Taxonomy" id="631455"/>
    <lineage>
        <taxon>Bacteria</taxon>
        <taxon>Pseudomonadati</taxon>
        <taxon>Bacteroidota</taxon>
        <taxon>Flavobacteriia</taxon>
        <taxon>Flavobacteriales</taxon>
        <taxon>Weeksellaceae</taxon>
        <taxon>Chryseobacterium group</taxon>
        <taxon>Kaistella</taxon>
    </lineage>
</organism>
<proteinExistence type="predicted"/>
<dbReference type="GO" id="GO:0008080">
    <property type="term" value="F:N-acetyltransferase activity"/>
    <property type="evidence" value="ECO:0007669"/>
    <property type="project" value="InterPro"/>
</dbReference>
<dbReference type="CDD" id="cd04301">
    <property type="entry name" value="NAT_SF"/>
    <property type="match status" value="1"/>
</dbReference>
<accession>A0A1I3K609</accession>
<feature type="domain" description="N-acetyltransferase" evidence="2">
    <location>
        <begin position="3"/>
        <end position="153"/>
    </location>
</feature>
<dbReference type="EMBL" id="FORQ01000001">
    <property type="protein sequence ID" value="SFI67748.1"/>
    <property type="molecule type" value="Genomic_DNA"/>
</dbReference>
<keyword evidence="1 3" id="KW-0808">Transferase</keyword>
<evidence type="ECO:0000259" key="2">
    <source>
        <dbReference type="PROSITE" id="PS51186"/>
    </source>
</evidence>
<dbReference type="InterPro" id="IPR000182">
    <property type="entry name" value="GNAT_dom"/>
</dbReference>
<dbReference type="SUPFAM" id="SSF55729">
    <property type="entry name" value="Acyl-CoA N-acyltransferases (Nat)"/>
    <property type="match status" value="1"/>
</dbReference>
<dbReference type="PROSITE" id="PS51186">
    <property type="entry name" value="GNAT"/>
    <property type="match status" value="1"/>
</dbReference>
<gene>
    <name evidence="3" type="ORF">SAMN05421638_0604</name>
</gene>